<dbReference type="Proteomes" id="UP000524535">
    <property type="component" value="Unassembled WGS sequence"/>
</dbReference>
<evidence type="ECO:0000313" key="7">
    <source>
        <dbReference type="Proteomes" id="UP000576087"/>
    </source>
</evidence>
<accession>A0A7W6WP40</accession>
<sequence>MSFYALTDSDWSWDDEGEGRAIVVHADTPQDAIRIATEKHIAENPGAGGICWKIARLWDVGFEMVEWEDDNKPKYIGFCPYPDGSNGPMDTPPVSTASLPDGYDDLDTPLQKAASGTNYMGFAVESVTFRGRKATIVDRDFPIGTPITVAGPISPSPQTSARGITPVDGAR</sequence>
<dbReference type="Proteomes" id="UP000576087">
    <property type="component" value="Unassembled WGS sequence"/>
</dbReference>
<dbReference type="AlphaFoldDB" id="A0A7W6WP40"/>
<evidence type="ECO:0000313" key="5">
    <source>
        <dbReference type="Proteomes" id="UP000520770"/>
    </source>
</evidence>
<dbReference type="RefSeq" id="WP_183822081.1">
    <property type="nucleotide sequence ID" value="NZ_JACIGW010000001.1"/>
</dbReference>
<evidence type="ECO:0000256" key="1">
    <source>
        <dbReference type="SAM" id="MobiDB-lite"/>
    </source>
</evidence>
<name>A0A7W6WP40_9HYPH</name>
<evidence type="ECO:0000313" key="4">
    <source>
        <dbReference type="EMBL" id="MBB4444291.1"/>
    </source>
</evidence>
<evidence type="ECO:0000313" key="2">
    <source>
        <dbReference type="EMBL" id="MBB4348003.1"/>
    </source>
</evidence>
<evidence type="ECO:0000313" key="3">
    <source>
        <dbReference type="EMBL" id="MBB4409603.1"/>
    </source>
</evidence>
<comment type="caution">
    <text evidence="2">The sequence shown here is derived from an EMBL/GenBank/DDBJ whole genome shotgun (WGS) entry which is preliminary data.</text>
</comment>
<dbReference type="Proteomes" id="UP000520770">
    <property type="component" value="Unassembled WGS sequence"/>
</dbReference>
<keyword evidence="6" id="KW-1185">Reference proteome</keyword>
<reference evidence="5 6" key="1">
    <citation type="submission" date="2020-08" db="EMBL/GenBank/DDBJ databases">
        <title>Genomic Encyclopedia of Type Strains, Phase IV (KMG-V): Genome sequencing to study the core and pangenomes of soil and plant-associated prokaryotes.</title>
        <authorList>
            <person name="Whitman W."/>
        </authorList>
    </citation>
    <scope>NUCLEOTIDE SEQUENCE [LARGE SCALE GENOMIC DNA]</scope>
    <source>
        <strain evidence="3 6">SEMIA 444</strain>
        <strain evidence="2 5">SEMIA 448</strain>
        <strain evidence="4 7">SEMIA 452</strain>
    </source>
</reference>
<evidence type="ECO:0000313" key="6">
    <source>
        <dbReference type="Proteomes" id="UP000524535"/>
    </source>
</evidence>
<protein>
    <submittedName>
        <fullName evidence="2">Uncharacterized protein</fullName>
    </submittedName>
</protein>
<organism evidence="2 5">
    <name type="scientific">Aliirhizobium cellulosilyticum</name>
    <dbReference type="NCBI Taxonomy" id="393664"/>
    <lineage>
        <taxon>Bacteria</taxon>
        <taxon>Pseudomonadati</taxon>
        <taxon>Pseudomonadota</taxon>
        <taxon>Alphaproteobacteria</taxon>
        <taxon>Hyphomicrobiales</taxon>
        <taxon>Rhizobiaceae</taxon>
        <taxon>Aliirhizobium</taxon>
    </lineage>
</organism>
<feature type="region of interest" description="Disordered" evidence="1">
    <location>
        <begin position="148"/>
        <end position="171"/>
    </location>
</feature>
<proteinExistence type="predicted"/>
<dbReference type="EMBL" id="JACIHM010000001">
    <property type="protein sequence ID" value="MBB4444291.1"/>
    <property type="molecule type" value="Genomic_DNA"/>
</dbReference>
<gene>
    <name evidence="3" type="ORF">GGE31_000074</name>
    <name evidence="2" type="ORF">GGE33_001711</name>
    <name evidence="4" type="ORF">GGE35_000073</name>
</gene>
<dbReference type="EMBL" id="JACIGW010000001">
    <property type="protein sequence ID" value="MBB4348003.1"/>
    <property type="molecule type" value="Genomic_DNA"/>
</dbReference>
<dbReference type="EMBL" id="JACIGY010000001">
    <property type="protein sequence ID" value="MBB4409603.1"/>
    <property type="molecule type" value="Genomic_DNA"/>
</dbReference>